<evidence type="ECO:0000313" key="1">
    <source>
        <dbReference type="EMBL" id="QHS92520.1"/>
    </source>
</evidence>
<proteinExistence type="predicted"/>
<dbReference type="AlphaFoldDB" id="A0A6C0BKD2"/>
<name>A0A6C0BKD2_9ZZZZ</name>
<sequence length="59" mass="6647">MSNVSIVNQISPVDGPDEEYVSENLQFPSAPSHVYHLTEFGDCVDEEHCIYDLPYATML</sequence>
<dbReference type="EMBL" id="MN739180">
    <property type="protein sequence ID" value="QHS92520.1"/>
    <property type="molecule type" value="Genomic_DNA"/>
</dbReference>
<accession>A0A6C0BKD2</accession>
<organism evidence="1">
    <name type="scientific">viral metagenome</name>
    <dbReference type="NCBI Taxonomy" id="1070528"/>
    <lineage>
        <taxon>unclassified sequences</taxon>
        <taxon>metagenomes</taxon>
        <taxon>organismal metagenomes</taxon>
    </lineage>
</organism>
<protein>
    <submittedName>
        <fullName evidence="1">Uncharacterized protein</fullName>
    </submittedName>
</protein>
<reference evidence="1" key="1">
    <citation type="journal article" date="2020" name="Nature">
        <title>Giant virus diversity and host interactions through global metagenomics.</title>
        <authorList>
            <person name="Schulz F."/>
            <person name="Roux S."/>
            <person name="Paez-Espino D."/>
            <person name="Jungbluth S."/>
            <person name="Walsh D.A."/>
            <person name="Denef V.J."/>
            <person name="McMahon K.D."/>
            <person name="Konstantinidis K.T."/>
            <person name="Eloe-Fadrosh E.A."/>
            <person name="Kyrpides N.C."/>
            <person name="Woyke T."/>
        </authorList>
    </citation>
    <scope>NUCLEOTIDE SEQUENCE</scope>
    <source>
        <strain evidence="1">GVMAG-M-3300014204-73</strain>
    </source>
</reference>